<protein>
    <submittedName>
        <fullName evidence="3">Alpha/beta fold hydrolase</fullName>
    </submittedName>
</protein>
<dbReference type="InterPro" id="IPR000073">
    <property type="entry name" value="AB_hydrolase_1"/>
</dbReference>
<dbReference type="EMBL" id="GG662498">
    <property type="protein sequence ID" value="EAR85822.2"/>
    <property type="molecule type" value="Genomic_DNA"/>
</dbReference>
<dbReference type="InterPro" id="IPR029058">
    <property type="entry name" value="AB_hydrolase_fold"/>
</dbReference>
<evidence type="ECO:0000313" key="3">
    <source>
        <dbReference type="EMBL" id="EAR85822.2"/>
    </source>
</evidence>
<keyword evidence="4" id="KW-1185">Reference proteome</keyword>
<name>Q22KH7_TETTS</name>
<organism evidence="3 4">
    <name type="scientific">Tetrahymena thermophila (strain SB210)</name>
    <dbReference type="NCBI Taxonomy" id="312017"/>
    <lineage>
        <taxon>Eukaryota</taxon>
        <taxon>Sar</taxon>
        <taxon>Alveolata</taxon>
        <taxon>Ciliophora</taxon>
        <taxon>Intramacronucleata</taxon>
        <taxon>Oligohymenophorea</taxon>
        <taxon>Hymenostomatida</taxon>
        <taxon>Tetrahymenina</taxon>
        <taxon>Tetrahymenidae</taxon>
        <taxon>Tetrahymena</taxon>
    </lineage>
</organism>
<dbReference type="PRINTS" id="PR00111">
    <property type="entry name" value="ABHYDROLASE"/>
</dbReference>
<dbReference type="GO" id="GO:0055088">
    <property type="term" value="P:lipid homeostasis"/>
    <property type="evidence" value="ECO:0007669"/>
    <property type="project" value="TreeGrafter"/>
</dbReference>
<dbReference type="SUPFAM" id="SSF53474">
    <property type="entry name" value="alpha/beta-Hydrolases"/>
    <property type="match status" value="1"/>
</dbReference>
<dbReference type="Gene3D" id="3.40.50.1820">
    <property type="entry name" value="alpha/beta hydrolase"/>
    <property type="match status" value="1"/>
</dbReference>
<dbReference type="PANTHER" id="PTHR42886:SF29">
    <property type="entry name" value="PUMMELIG, ISOFORM A"/>
    <property type="match status" value="1"/>
</dbReference>
<dbReference type="HOGENOM" id="CLU_017361_2_2_1"/>
<dbReference type="PANTHER" id="PTHR42886">
    <property type="entry name" value="RE40534P-RELATED"/>
    <property type="match status" value="1"/>
</dbReference>
<proteinExistence type="inferred from homology"/>
<evidence type="ECO:0000256" key="1">
    <source>
        <dbReference type="ARBA" id="ARBA00038097"/>
    </source>
</evidence>
<feature type="domain" description="AB hydrolase-1" evidence="2">
    <location>
        <begin position="93"/>
        <end position="220"/>
    </location>
</feature>
<dbReference type="Proteomes" id="UP000009168">
    <property type="component" value="Unassembled WGS sequence"/>
</dbReference>
<dbReference type="RefSeq" id="XP_001033485.2">
    <property type="nucleotide sequence ID" value="XM_001033485.2"/>
</dbReference>
<accession>Q22KH7</accession>
<dbReference type="OrthoDB" id="430332at2759"/>
<dbReference type="eggNOG" id="KOG4409">
    <property type="taxonomic scope" value="Eukaryota"/>
</dbReference>
<dbReference type="ESTHER" id="tetts-q22kh7">
    <property type="family name" value="CGI-58_ABHD5_ABHD4"/>
</dbReference>
<dbReference type="STRING" id="312017.Q22KH7"/>
<dbReference type="Pfam" id="PF00561">
    <property type="entry name" value="Abhydrolase_1"/>
    <property type="match status" value="1"/>
</dbReference>
<reference evidence="4" key="1">
    <citation type="journal article" date="2006" name="PLoS Biol.">
        <title>Macronuclear genome sequence of the ciliate Tetrahymena thermophila, a model eukaryote.</title>
        <authorList>
            <person name="Eisen J.A."/>
            <person name="Coyne R.S."/>
            <person name="Wu M."/>
            <person name="Wu D."/>
            <person name="Thiagarajan M."/>
            <person name="Wortman J.R."/>
            <person name="Badger J.H."/>
            <person name="Ren Q."/>
            <person name="Amedeo P."/>
            <person name="Jones K.M."/>
            <person name="Tallon L.J."/>
            <person name="Delcher A.L."/>
            <person name="Salzberg S.L."/>
            <person name="Silva J.C."/>
            <person name="Haas B.J."/>
            <person name="Majoros W.H."/>
            <person name="Farzad M."/>
            <person name="Carlton J.M."/>
            <person name="Smith R.K. Jr."/>
            <person name="Garg J."/>
            <person name="Pearlman R.E."/>
            <person name="Karrer K.M."/>
            <person name="Sun L."/>
            <person name="Manning G."/>
            <person name="Elde N.C."/>
            <person name="Turkewitz A.P."/>
            <person name="Asai D.J."/>
            <person name="Wilkes D.E."/>
            <person name="Wang Y."/>
            <person name="Cai H."/>
            <person name="Collins K."/>
            <person name="Stewart B.A."/>
            <person name="Lee S.R."/>
            <person name="Wilamowska K."/>
            <person name="Weinberg Z."/>
            <person name="Ruzzo W.L."/>
            <person name="Wloga D."/>
            <person name="Gaertig J."/>
            <person name="Frankel J."/>
            <person name="Tsao C.-C."/>
            <person name="Gorovsky M.A."/>
            <person name="Keeling P.J."/>
            <person name="Waller R.F."/>
            <person name="Patron N.J."/>
            <person name="Cherry J.M."/>
            <person name="Stover N.A."/>
            <person name="Krieger C.J."/>
            <person name="del Toro C."/>
            <person name="Ryder H.F."/>
            <person name="Williamson S.C."/>
            <person name="Barbeau R.A."/>
            <person name="Hamilton E.P."/>
            <person name="Orias E."/>
        </authorList>
    </citation>
    <scope>NUCLEOTIDE SEQUENCE [LARGE SCALE GENOMIC DNA]</scope>
    <source>
        <strain evidence="4">SB210</strain>
    </source>
</reference>
<dbReference type="GO" id="GO:0042171">
    <property type="term" value="F:lysophosphatidic acid acyltransferase activity"/>
    <property type="evidence" value="ECO:0007669"/>
    <property type="project" value="TreeGrafter"/>
</dbReference>
<dbReference type="InParanoid" id="Q22KH7"/>
<dbReference type="GO" id="GO:0006654">
    <property type="term" value="P:phosphatidic acid biosynthetic process"/>
    <property type="evidence" value="ECO:0007669"/>
    <property type="project" value="TreeGrafter"/>
</dbReference>
<dbReference type="GeneID" id="7825286"/>
<keyword evidence="3" id="KW-0378">Hydrolase</keyword>
<dbReference type="KEGG" id="tet:TTHERM_00313040"/>
<comment type="similarity">
    <text evidence="1">Belongs to the peptidase S33 family. ABHD4/ABHD5 subfamily.</text>
</comment>
<dbReference type="GO" id="GO:0052689">
    <property type="term" value="F:carboxylic ester hydrolase activity"/>
    <property type="evidence" value="ECO:0007669"/>
    <property type="project" value="TreeGrafter"/>
</dbReference>
<gene>
    <name evidence="3" type="ORF">TTHERM_00313040</name>
</gene>
<sequence length="374" mass="43891">MLRLNKILKKMEIENNYFDLGIFNKFQNKMKSRYQQKFNNTYEKALNAEQKLLDMNGVKVNQDYEVANVDIQRNNQFLHAFRSLNQSQGKKKLILLHGYGMNGLAYMKMLKPLMEKYEVHCLDLPGMGLSSRDDFSQINGEKETIDYFVSSLEAYRKLNDIDKFTLVGHSFGGYMSANYALEYPQFLENLVLLSPLGSTYRSRESIEKQYQDLISRANFYQKPLLKIYLNLFKNKVTLQQANQKWYLPVKTLYGKYLQKALNLNEQELEIYRQFAFNMLDLPESSDKALFNIVNETSVFVKSPLENILPNKLSSNIPVHFLFGDRDWMDYGGAYKLFRLQNEFKLNVKFDIIPKTSHQVTVDNPQFITNYLLNL</sequence>
<evidence type="ECO:0000313" key="4">
    <source>
        <dbReference type="Proteomes" id="UP000009168"/>
    </source>
</evidence>
<dbReference type="AlphaFoldDB" id="Q22KH7"/>
<evidence type="ECO:0000259" key="2">
    <source>
        <dbReference type="Pfam" id="PF00561"/>
    </source>
</evidence>